<dbReference type="Gene3D" id="3.20.80.10">
    <property type="entry name" value="Regulatory factor, effector binding domain"/>
    <property type="match status" value="1"/>
</dbReference>
<keyword evidence="4" id="KW-1185">Reference proteome</keyword>
<evidence type="ECO:0000313" key="3">
    <source>
        <dbReference type="Proteomes" id="UP000013750"/>
    </source>
</evidence>
<comment type="caution">
    <text evidence="1">The sequence shown here is derived from an EMBL/GenBank/DDBJ whole genome shotgun (WGS) entry which is preliminary data.</text>
</comment>
<organism evidence="1 3">
    <name type="scientific">Enterococcus gilvus ATCC BAA-350</name>
    <dbReference type="NCBI Taxonomy" id="1158614"/>
    <lineage>
        <taxon>Bacteria</taxon>
        <taxon>Bacillati</taxon>
        <taxon>Bacillota</taxon>
        <taxon>Bacilli</taxon>
        <taxon>Lactobacillales</taxon>
        <taxon>Enterococcaceae</taxon>
        <taxon>Enterococcus</taxon>
    </lineage>
</organism>
<dbReference type="AlphaFoldDB" id="R2XUI6"/>
<dbReference type="Proteomes" id="UP000014160">
    <property type="component" value="Unassembled WGS sequence"/>
</dbReference>
<protein>
    <recommendedName>
        <fullName evidence="5">Integron-associated effector binding protein domain-containing protein</fullName>
    </recommendedName>
</protein>
<sequence>MKFSIFDTVRTNNFKDAAIQEKIIGLWQRNAPAIAQAKEQGKTIVAVYHEYESDYKGDYSVSIGTETETASNFDTANYRWKEYAVDASDEFGILNTWKQIWAEEDAQTLHRAYGFDYEAYTPTGEQAIFIGIL</sequence>
<evidence type="ECO:0008006" key="5">
    <source>
        <dbReference type="Google" id="ProtNLM"/>
    </source>
</evidence>
<dbReference type="EMBL" id="ASWH01000002">
    <property type="protein sequence ID" value="EOW79015.1"/>
    <property type="molecule type" value="Genomic_DNA"/>
</dbReference>
<evidence type="ECO:0000313" key="4">
    <source>
        <dbReference type="Proteomes" id="UP000014160"/>
    </source>
</evidence>
<accession>R2XUI6</accession>
<gene>
    <name evidence="2" type="ORF">I592_03153</name>
    <name evidence="1" type="ORF">UKC_00295</name>
</gene>
<dbReference type="RefSeq" id="WP_010778746.1">
    <property type="nucleotide sequence ID" value="NZ_ASWH01000002.1"/>
</dbReference>
<dbReference type="PATRIC" id="fig|1158614.3.peg.288"/>
<reference evidence="1 3" key="1">
    <citation type="submission" date="2013-02" db="EMBL/GenBank/DDBJ databases">
        <title>The Genome Sequence of Enterococcus gilvus ATCC BAA-350.</title>
        <authorList>
            <consortium name="The Broad Institute Genome Sequencing Platform"/>
            <consortium name="The Broad Institute Genome Sequencing Center for Infectious Disease"/>
            <person name="Earl A.M."/>
            <person name="Gilmore M.S."/>
            <person name="Lebreton F."/>
            <person name="Walker B."/>
            <person name="Young S.K."/>
            <person name="Zeng Q."/>
            <person name="Gargeya S."/>
            <person name="Fitzgerald M."/>
            <person name="Haas B."/>
            <person name="Abouelleil A."/>
            <person name="Alvarado L."/>
            <person name="Arachchi H.M."/>
            <person name="Berlin A.M."/>
            <person name="Chapman S.B."/>
            <person name="Dewar J."/>
            <person name="Goldberg J."/>
            <person name="Griggs A."/>
            <person name="Gujja S."/>
            <person name="Hansen M."/>
            <person name="Howarth C."/>
            <person name="Imamovic A."/>
            <person name="Larimer J."/>
            <person name="McCowan C."/>
            <person name="Murphy C."/>
            <person name="Neiman D."/>
            <person name="Pearson M."/>
            <person name="Priest M."/>
            <person name="Roberts A."/>
            <person name="Saif S."/>
            <person name="Shea T."/>
            <person name="Sisk P."/>
            <person name="Sykes S."/>
            <person name="Wortman J."/>
            <person name="Nusbaum C."/>
            <person name="Birren B."/>
        </authorList>
    </citation>
    <scope>NUCLEOTIDE SEQUENCE [LARGE SCALE GENOMIC DNA]</scope>
    <source>
        <strain evidence="1 3">ATCC BAA-350</strain>
    </source>
</reference>
<reference evidence="2 4" key="2">
    <citation type="submission" date="2013-03" db="EMBL/GenBank/DDBJ databases">
        <title>The Genome Sequence of Enterococcus gilvus ATCC BAA-350 (PacBio/Illumina hybrid assembly).</title>
        <authorList>
            <consortium name="The Broad Institute Genomics Platform"/>
            <consortium name="The Broad Institute Genome Sequencing Center for Infectious Disease"/>
            <person name="Earl A."/>
            <person name="Russ C."/>
            <person name="Gilmore M."/>
            <person name="Surin D."/>
            <person name="Walker B."/>
            <person name="Young S."/>
            <person name="Zeng Q."/>
            <person name="Gargeya S."/>
            <person name="Fitzgerald M."/>
            <person name="Haas B."/>
            <person name="Abouelleil A."/>
            <person name="Allen A.W."/>
            <person name="Alvarado L."/>
            <person name="Arachchi H.M."/>
            <person name="Berlin A.M."/>
            <person name="Chapman S.B."/>
            <person name="Gainer-Dewar J."/>
            <person name="Goldberg J."/>
            <person name="Griggs A."/>
            <person name="Gujja S."/>
            <person name="Hansen M."/>
            <person name="Howarth C."/>
            <person name="Imamovic A."/>
            <person name="Ireland A."/>
            <person name="Larimer J."/>
            <person name="McCowan C."/>
            <person name="Murphy C."/>
            <person name="Pearson M."/>
            <person name="Poon T.W."/>
            <person name="Priest M."/>
            <person name="Roberts A."/>
            <person name="Saif S."/>
            <person name="Shea T."/>
            <person name="Sisk P."/>
            <person name="Sykes S."/>
            <person name="Wortman J."/>
            <person name="Nusbaum C."/>
            <person name="Birren B."/>
        </authorList>
    </citation>
    <scope>NUCLEOTIDE SEQUENCE [LARGE SCALE GENOMIC DNA]</scope>
    <source>
        <strain evidence="2 4">ATCC BAA-350</strain>
    </source>
</reference>
<dbReference type="eggNOG" id="COG3708">
    <property type="taxonomic scope" value="Bacteria"/>
</dbReference>
<proteinExistence type="predicted"/>
<evidence type="ECO:0000313" key="2">
    <source>
        <dbReference type="EMBL" id="EOW79015.1"/>
    </source>
</evidence>
<evidence type="ECO:0000313" key="1">
    <source>
        <dbReference type="EMBL" id="EOI58223.1"/>
    </source>
</evidence>
<name>R2XUI6_9ENTE</name>
<dbReference type="OrthoDB" id="3173400at2"/>
<dbReference type="Proteomes" id="UP000013750">
    <property type="component" value="Unassembled WGS sequence"/>
</dbReference>
<dbReference type="InterPro" id="IPR011256">
    <property type="entry name" value="Reg_factor_effector_dom_sf"/>
</dbReference>
<dbReference type="EMBL" id="AJDQ01000003">
    <property type="protein sequence ID" value="EOI58223.1"/>
    <property type="molecule type" value="Genomic_DNA"/>
</dbReference>
<dbReference type="HOGENOM" id="CLU_106591_2_0_9"/>